<dbReference type="Proteomes" id="UP000320011">
    <property type="component" value="Unassembled WGS sequence"/>
</dbReference>
<evidence type="ECO:0000313" key="2">
    <source>
        <dbReference type="Proteomes" id="UP000320011"/>
    </source>
</evidence>
<keyword evidence="1" id="KW-0238">DNA-binding</keyword>
<gene>
    <name evidence="1" type="ORF">FNH05_26710</name>
</gene>
<dbReference type="EMBL" id="VJWX01000344">
    <property type="protein sequence ID" value="TVT34197.1"/>
    <property type="molecule type" value="Genomic_DNA"/>
</dbReference>
<dbReference type="GO" id="GO:0003677">
    <property type="term" value="F:DNA binding"/>
    <property type="evidence" value="ECO:0007669"/>
    <property type="project" value="UniProtKB-KW"/>
</dbReference>
<dbReference type="Gene3D" id="6.10.30.10">
    <property type="match status" value="1"/>
</dbReference>
<dbReference type="InterPro" id="IPR012340">
    <property type="entry name" value="NA-bd_OB-fold"/>
</dbReference>
<keyword evidence="2" id="KW-1185">Reference proteome</keyword>
<dbReference type="SUPFAM" id="SSF50249">
    <property type="entry name" value="Nucleic acid-binding proteins"/>
    <property type="match status" value="1"/>
</dbReference>
<protein>
    <submittedName>
        <fullName evidence="1">DNA-binding protein</fullName>
    </submittedName>
</protein>
<dbReference type="AlphaFoldDB" id="A0A558BCH0"/>
<reference evidence="1 2" key="2">
    <citation type="submission" date="2019-08" db="EMBL/GenBank/DDBJ databases">
        <title>Amycolatopsis acidicola sp. nov., isolated from peat swamp forest soil.</title>
        <authorList>
            <person name="Srisuk N."/>
        </authorList>
    </citation>
    <scope>NUCLEOTIDE SEQUENCE [LARGE SCALE GENOMIC DNA]</scope>
    <source>
        <strain evidence="1 2">TBRC 6029</strain>
    </source>
</reference>
<feature type="non-terminal residue" evidence="1">
    <location>
        <position position="80"/>
    </location>
</feature>
<comment type="caution">
    <text evidence="1">The sequence shown here is derived from an EMBL/GenBank/DDBJ whole genome shotgun (WGS) entry which is preliminary data.</text>
</comment>
<organism evidence="1 2">
    <name type="scientific">Amycolatopsis rhizosphaerae</name>
    <dbReference type="NCBI Taxonomy" id="2053003"/>
    <lineage>
        <taxon>Bacteria</taxon>
        <taxon>Bacillati</taxon>
        <taxon>Actinomycetota</taxon>
        <taxon>Actinomycetes</taxon>
        <taxon>Pseudonocardiales</taxon>
        <taxon>Pseudonocardiaceae</taxon>
        <taxon>Amycolatopsis</taxon>
    </lineage>
</organism>
<evidence type="ECO:0000313" key="1">
    <source>
        <dbReference type="EMBL" id="TVT34197.1"/>
    </source>
</evidence>
<accession>A0A558BCH0</accession>
<proteinExistence type="predicted"/>
<reference evidence="1 2" key="1">
    <citation type="submission" date="2019-07" db="EMBL/GenBank/DDBJ databases">
        <authorList>
            <person name="Duangmal K."/>
            <person name="Teo W.F.A."/>
        </authorList>
    </citation>
    <scope>NUCLEOTIDE SEQUENCE [LARGE SCALE GENOMIC DNA]</scope>
    <source>
        <strain evidence="1 2">TBRC 6029</strain>
    </source>
</reference>
<sequence>MTTPLSAPLEVGFDYTRSLGPVFGRFVNGLRERRIEGVRGSDGRVHVPPVEYDPVTAAPLTDFVPVSAEGTVVSWSWMAE</sequence>
<name>A0A558BCH0_9PSEU</name>